<reference evidence="2" key="1">
    <citation type="submission" date="2021-12" db="EMBL/GenBank/DDBJ databases">
        <authorList>
            <person name="King R."/>
        </authorList>
    </citation>
    <scope>NUCLEOTIDE SEQUENCE</scope>
</reference>
<evidence type="ECO:0000256" key="1">
    <source>
        <dbReference type="SAM" id="MobiDB-lite"/>
    </source>
</evidence>
<evidence type="ECO:0000313" key="3">
    <source>
        <dbReference type="Proteomes" id="UP001154078"/>
    </source>
</evidence>
<proteinExistence type="predicted"/>
<dbReference type="EMBL" id="OV121135">
    <property type="protein sequence ID" value="CAH0555115.1"/>
    <property type="molecule type" value="Genomic_DNA"/>
</dbReference>
<evidence type="ECO:0008006" key="4">
    <source>
        <dbReference type="Google" id="ProtNLM"/>
    </source>
</evidence>
<gene>
    <name evidence="2" type="ORF">MELIAE_LOCUS6551</name>
</gene>
<protein>
    <recommendedName>
        <fullName evidence="4">CCHC-type domain-containing protein</fullName>
    </recommendedName>
</protein>
<accession>A0A9P0B3Z9</accession>
<keyword evidence="3" id="KW-1185">Reference proteome</keyword>
<sequence>MDKAMDGSKVPRPSITREARKGSQSYELFQAAESSKWVAESYEGTEIVEVNPINNWDEEVVGLIIPRGKEDMTEGLLAVARERFPDLANNEEGEKVLETNTRMGNRTRRKRILVARPDAEDPTEAMYRGIVELGSIASLEGADMISFAAPAFMAGTARKMAACVLVAKLGILARVCVPKRQLRQAEITRPPLARQTSTRPKKHRHDAILIKGTKREEYPELLAKARKAIRGTTSSGGSAKEVAKLIAESKVGEKVEALTGGGKATIMMTNIEAALSEEEVKAAIVEQTGAAAKDIEIRNLRGGLRSKQSAVVLAPADVGATILAHKGIIMGLTPASVRPRLNIEKCHKCWEHGHTASRCAGLVKMLPQMRQSWTHGREMHRGTILSPV</sequence>
<dbReference type="Proteomes" id="UP001154078">
    <property type="component" value="Chromosome 4"/>
</dbReference>
<name>A0A9P0B3Z9_BRAAE</name>
<evidence type="ECO:0000313" key="2">
    <source>
        <dbReference type="EMBL" id="CAH0555115.1"/>
    </source>
</evidence>
<dbReference type="AlphaFoldDB" id="A0A9P0B3Z9"/>
<dbReference type="OrthoDB" id="6784331at2759"/>
<organism evidence="2 3">
    <name type="scientific">Brassicogethes aeneus</name>
    <name type="common">Rape pollen beetle</name>
    <name type="synonym">Meligethes aeneus</name>
    <dbReference type="NCBI Taxonomy" id="1431903"/>
    <lineage>
        <taxon>Eukaryota</taxon>
        <taxon>Metazoa</taxon>
        <taxon>Ecdysozoa</taxon>
        <taxon>Arthropoda</taxon>
        <taxon>Hexapoda</taxon>
        <taxon>Insecta</taxon>
        <taxon>Pterygota</taxon>
        <taxon>Neoptera</taxon>
        <taxon>Endopterygota</taxon>
        <taxon>Coleoptera</taxon>
        <taxon>Polyphaga</taxon>
        <taxon>Cucujiformia</taxon>
        <taxon>Nitidulidae</taxon>
        <taxon>Meligethinae</taxon>
        <taxon>Brassicogethes</taxon>
    </lineage>
</organism>
<feature type="region of interest" description="Disordered" evidence="1">
    <location>
        <begin position="1"/>
        <end position="22"/>
    </location>
</feature>